<dbReference type="InterPro" id="IPR024997">
    <property type="entry name" value="DUF3892"/>
</dbReference>
<keyword evidence="2" id="KW-1185">Reference proteome</keyword>
<reference evidence="1 2" key="1">
    <citation type="submission" date="2021-05" db="EMBL/GenBank/DDBJ databases">
        <title>Novel Bacillus species.</title>
        <authorList>
            <person name="Liu G."/>
        </authorList>
    </citation>
    <scope>NUCLEOTIDE SEQUENCE [LARGE SCALE GENOMIC DNA]</scope>
    <source>
        <strain evidence="1 2">FJAT-49705</strain>
    </source>
</reference>
<evidence type="ECO:0000313" key="1">
    <source>
        <dbReference type="EMBL" id="MBS4190950.1"/>
    </source>
</evidence>
<proteinExistence type="predicted"/>
<name>A0ABS5NSY3_9BACI</name>
<dbReference type="EMBL" id="JAGYPM010000003">
    <property type="protein sequence ID" value="MBS4190950.1"/>
    <property type="molecule type" value="Genomic_DNA"/>
</dbReference>
<accession>A0ABS5NSY3</accession>
<comment type="caution">
    <text evidence="1">The sequence shown here is derived from an EMBL/GenBank/DDBJ whole genome shotgun (WGS) entry which is preliminary data.</text>
</comment>
<dbReference type="RefSeq" id="WP_213102425.1">
    <property type="nucleotide sequence ID" value="NZ_JAGYPM010000003.1"/>
</dbReference>
<dbReference type="Pfam" id="PF13031">
    <property type="entry name" value="DUF3892"/>
    <property type="match status" value="1"/>
</dbReference>
<dbReference type="Proteomes" id="UP000681027">
    <property type="component" value="Unassembled WGS sequence"/>
</dbReference>
<organism evidence="1 2">
    <name type="scientific">Cytobacillus citreus</name>
    <dbReference type="NCBI Taxonomy" id="2833586"/>
    <lineage>
        <taxon>Bacteria</taxon>
        <taxon>Bacillati</taxon>
        <taxon>Bacillota</taxon>
        <taxon>Bacilli</taxon>
        <taxon>Bacillales</taxon>
        <taxon>Bacillaceae</taxon>
        <taxon>Cytobacillus</taxon>
    </lineage>
</organism>
<sequence>MLNEQLIAVSRNFHGEIISFKTSSGRIISYRKALQEVEDGIITGVNIVEGNDEQSLILIPMTTASFDRLPNMY</sequence>
<gene>
    <name evidence="1" type="ORF">KHA94_12230</name>
</gene>
<evidence type="ECO:0000313" key="2">
    <source>
        <dbReference type="Proteomes" id="UP000681027"/>
    </source>
</evidence>
<protein>
    <submittedName>
        <fullName evidence="1">DUF3892 domain-containing protein</fullName>
    </submittedName>
</protein>